<protein>
    <recommendedName>
        <fullName evidence="5">DNA 3'-5' helicase II</fullName>
    </recommendedName>
</protein>
<dbReference type="PANTHER" id="PTHR11070:SF2">
    <property type="entry name" value="ATP-DEPENDENT DNA HELICASE SRS2"/>
    <property type="match status" value="1"/>
</dbReference>
<name>A0A5C5XH88_9PLAN</name>
<dbReference type="PANTHER" id="PTHR11070">
    <property type="entry name" value="UVRD / RECB / PCRA DNA HELICASE FAMILY MEMBER"/>
    <property type="match status" value="1"/>
</dbReference>
<comment type="caution">
    <text evidence="8">The sequence shown here is derived from an EMBL/GenBank/DDBJ whole genome shotgun (WGS) entry which is preliminary data.</text>
</comment>
<feature type="compositionally biased region" description="Polar residues" evidence="6">
    <location>
        <begin position="218"/>
        <end position="233"/>
    </location>
</feature>
<dbReference type="OrthoDB" id="9810135at2"/>
<dbReference type="RefSeq" id="WP_146503623.1">
    <property type="nucleotide sequence ID" value="NZ_SJPG01000001.1"/>
</dbReference>
<dbReference type="InterPro" id="IPR027417">
    <property type="entry name" value="P-loop_NTPase"/>
</dbReference>
<keyword evidence="9" id="KW-1185">Reference proteome</keyword>
<keyword evidence="4" id="KW-0067">ATP-binding</keyword>
<evidence type="ECO:0000256" key="5">
    <source>
        <dbReference type="ARBA" id="ARBA00034923"/>
    </source>
</evidence>
<reference evidence="8 9" key="1">
    <citation type="submission" date="2019-02" db="EMBL/GenBank/DDBJ databases">
        <title>Deep-cultivation of Planctomycetes and their phenomic and genomic characterization uncovers novel biology.</title>
        <authorList>
            <person name="Wiegand S."/>
            <person name="Jogler M."/>
            <person name="Boedeker C."/>
            <person name="Pinto D."/>
            <person name="Vollmers J."/>
            <person name="Rivas-Marin E."/>
            <person name="Kohn T."/>
            <person name="Peeters S.H."/>
            <person name="Heuer A."/>
            <person name="Rast P."/>
            <person name="Oberbeckmann S."/>
            <person name="Bunk B."/>
            <person name="Jeske O."/>
            <person name="Meyerdierks A."/>
            <person name="Storesund J.E."/>
            <person name="Kallscheuer N."/>
            <person name="Luecker S."/>
            <person name="Lage O.M."/>
            <person name="Pohl T."/>
            <person name="Merkel B.J."/>
            <person name="Hornburger P."/>
            <person name="Mueller R.-W."/>
            <person name="Bruemmer F."/>
            <person name="Labrenz M."/>
            <person name="Spormann A.M."/>
            <person name="Op Den Camp H."/>
            <person name="Overmann J."/>
            <person name="Amann R."/>
            <person name="Jetten M.S.M."/>
            <person name="Mascher T."/>
            <person name="Medema M.H."/>
            <person name="Devos D.P."/>
            <person name="Kaster A.-K."/>
            <person name="Ovreas L."/>
            <person name="Rohde M."/>
            <person name="Galperin M.Y."/>
            <person name="Jogler C."/>
        </authorList>
    </citation>
    <scope>NUCLEOTIDE SEQUENCE [LARGE SCALE GENOMIC DNA]</scope>
    <source>
        <strain evidence="8 9">Pan54</strain>
    </source>
</reference>
<gene>
    <name evidence="8" type="ORF">Pan54_24000</name>
</gene>
<evidence type="ECO:0000256" key="3">
    <source>
        <dbReference type="ARBA" id="ARBA00022806"/>
    </source>
</evidence>
<keyword evidence="3 8" id="KW-0347">Helicase</keyword>
<evidence type="ECO:0000256" key="6">
    <source>
        <dbReference type="SAM" id="MobiDB-lite"/>
    </source>
</evidence>
<dbReference type="GO" id="GO:0016787">
    <property type="term" value="F:hydrolase activity"/>
    <property type="evidence" value="ECO:0007669"/>
    <property type="project" value="UniProtKB-KW"/>
</dbReference>
<keyword evidence="2" id="KW-0378">Hydrolase</keyword>
<dbReference type="Pfam" id="PF13361">
    <property type="entry name" value="UvrD_C"/>
    <property type="match status" value="1"/>
</dbReference>
<proteinExistence type="predicted"/>
<evidence type="ECO:0000313" key="8">
    <source>
        <dbReference type="EMBL" id="TWT61663.1"/>
    </source>
</evidence>
<evidence type="ECO:0000313" key="9">
    <source>
        <dbReference type="Proteomes" id="UP000316095"/>
    </source>
</evidence>
<dbReference type="GO" id="GO:0043138">
    <property type="term" value="F:3'-5' DNA helicase activity"/>
    <property type="evidence" value="ECO:0007669"/>
    <property type="project" value="TreeGrafter"/>
</dbReference>
<dbReference type="SUPFAM" id="SSF52540">
    <property type="entry name" value="P-loop containing nucleoside triphosphate hydrolases"/>
    <property type="match status" value="1"/>
</dbReference>
<dbReference type="GO" id="GO:0000725">
    <property type="term" value="P:recombinational repair"/>
    <property type="evidence" value="ECO:0007669"/>
    <property type="project" value="TreeGrafter"/>
</dbReference>
<dbReference type="Proteomes" id="UP000316095">
    <property type="component" value="Unassembled WGS sequence"/>
</dbReference>
<feature type="domain" description="UvrD-like helicase C-terminal" evidence="7">
    <location>
        <begin position="23"/>
        <end position="139"/>
    </location>
</feature>
<sequence>MSGLILHLEQLASEELDIRYPPQGHDAVTLMTYHSAKGLEWPVVVLSGLNSDRSADMWSPVVTGGGQSDAGPLDGRILRSWTWPFGKTDGPFGGLRKGSGLEDDALVSREGQERTVRETDENLRLLYVGCTRAKHKLVFAHRAGKSAWLDRLPEVNSLLDSNLEEGEHGLDGIDTTLVLRRLNADMIDDCRIPALQQERWLSLIGDLQPSDLSPRFHSPSQASTESETATFQTEELAGSSHFPSGADESQYAAIGDAVHSYLAALPSIRSLDDAAKERVAERCLAAFSVTGVLSPSVLVSSGERFRQWVDAQYPNALWHVEMTASGSRAAGGDWSGAIDLVLQLPTGEVVVIDHKSAPIRREHCEAKAGQFAGQLTAYSELLTSAGETVQSKWIHFPLSGVVAKYN</sequence>
<evidence type="ECO:0000256" key="4">
    <source>
        <dbReference type="ARBA" id="ARBA00022840"/>
    </source>
</evidence>
<dbReference type="GO" id="GO:0005524">
    <property type="term" value="F:ATP binding"/>
    <property type="evidence" value="ECO:0007669"/>
    <property type="project" value="UniProtKB-KW"/>
</dbReference>
<evidence type="ECO:0000256" key="1">
    <source>
        <dbReference type="ARBA" id="ARBA00022741"/>
    </source>
</evidence>
<dbReference type="InterPro" id="IPR014017">
    <property type="entry name" value="DNA_helicase_UvrD-like_C"/>
</dbReference>
<dbReference type="AlphaFoldDB" id="A0A5C5XH88"/>
<keyword evidence="1" id="KW-0547">Nucleotide-binding</keyword>
<evidence type="ECO:0000259" key="7">
    <source>
        <dbReference type="Pfam" id="PF13361"/>
    </source>
</evidence>
<dbReference type="Gene3D" id="3.40.50.300">
    <property type="entry name" value="P-loop containing nucleotide triphosphate hydrolases"/>
    <property type="match status" value="1"/>
</dbReference>
<dbReference type="GO" id="GO:0003677">
    <property type="term" value="F:DNA binding"/>
    <property type="evidence" value="ECO:0007669"/>
    <property type="project" value="InterPro"/>
</dbReference>
<accession>A0A5C5XH88</accession>
<organism evidence="8 9">
    <name type="scientific">Rubinisphaera italica</name>
    <dbReference type="NCBI Taxonomy" id="2527969"/>
    <lineage>
        <taxon>Bacteria</taxon>
        <taxon>Pseudomonadati</taxon>
        <taxon>Planctomycetota</taxon>
        <taxon>Planctomycetia</taxon>
        <taxon>Planctomycetales</taxon>
        <taxon>Planctomycetaceae</taxon>
        <taxon>Rubinisphaera</taxon>
    </lineage>
</organism>
<evidence type="ECO:0000256" key="2">
    <source>
        <dbReference type="ARBA" id="ARBA00022801"/>
    </source>
</evidence>
<feature type="region of interest" description="Disordered" evidence="6">
    <location>
        <begin position="214"/>
        <end position="243"/>
    </location>
</feature>
<dbReference type="InterPro" id="IPR000212">
    <property type="entry name" value="DNA_helicase_UvrD/REP"/>
</dbReference>
<dbReference type="EMBL" id="SJPG01000001">
    <property type="protein sequence ID" value="TWT61663.1"/>
    <property type="molecule type" value="Genomic_DNA"/>
</dbReference>